<evidence type="ECO:0000259" key="1">
    <source>
        <dbReference type="Pfam" id="PF13369"/>
    </source>
</evidence>
<sequence>MDFSDSRTKFAGIVGRLGEDLDLLRASLYIADEDCGGINFKQVYGELNVLAGAASDYMHPSAGFIANIKSLSKFLSGVQGFSGNLEQYYLVDNIYFHKVLEKKKGIPISLSLIYMEVGRRLGIFFEPIGLPSHMLLRGSHGSDQVYLDPFNHGKILTKDECYELFDKMFGSRIVLTEESF</sequence>
<feature type="domain" description="Protein SirB1 N-terminal" evidence="1">
    <location>
        <begin position="42"/>
        <end position="178"/>
    </location>
</feature>
<evidence type="ECO:0000313" key="2">
    <source>
        <dbReference type="EMBL" id="SVC75596.1"/>
    </source>
</evidence>
<accession>A0A382PQT2</accession>
<dbReference type="PANTHER" id="PTHR31350">
    <property type="entry name" value="SI:DKEY-261L7.2"/>
    <property type="match status" value="1"/>
</dbReference>
<organism evidence="2">
    <name type="scientific">marine metagenome</name>
    <dbReference type="NCBI Taxonomy" id="408172"/>
    <lineage>
        <taxon>unclassified sequences</taxon>
        <taxon>metagenomes</taxon>
        <taxon>ecological metagenomes</taxon>
    </lineage>
</organism>
<gene>
    <name evidence="2" type="ORF">METZ01_LOCUS328450</name>
</gene>
<dbReference type="AlphaFoldDB" id="A0A382PQT2"/>
<dbReference type="InterPro" id="IPR032698">
    <property type="entry name" value="SirB1_N"/>
</dbReference>
<dbReference type="PANTHER" id="PTHR31350:SF21">
    <property type="entry name" value="F-BOX ONLY PROTEIN 21"/>
    <property type="match status" value="1"/>
</dbReference>
<proteinExistence type="predicted"/>
<protein>
    <recommendedName>
        <fullName evidence="1">Protein SirB1 N-terminal domain-containing protein</fullName>
    </recommendedName>
</protein>
<dbReference type="EMBL" id="UINC01109043">
    <property type="protein sequence ID" value="SVC75596.1"/>
    <property type="molecule type" value="Genomic_DNA"/>
</dbReference>
<reference evidence="2" key="1">
    <citation type="submission" date="2018-05" db="EMBL/GenBank/DDBJ databases">
        <authorList>
            <person name="Lanie J.A."/>
            <person name="Ng W.-L."/>
            <person name="Kazmierczak K.M."/>
            <person name="Andrzejewski T.M."/>
            <person name="Davidsen T.M."/>
            <person name="Wayne K.J."/>
            <person name="Tettelin H."/>
            <person name="Glass J.I."/>
            <person name="Rusch D."/>
            <person name="Podicherti R."/>
            <person name="Tsui H.-C.T."/>
            <person name="Winkler M.E."/>
        </authorList>
    </citation>
    <scope>NUCLEOTIDE SEQUENCE</scope>
</reference>
<dbReference type="Pfam" id="PF13369">
    <property type="entry name" value="Transglut_core2"/>
    <property type="match status" value="1"/>
</dbReference>
<feature type="non-terminal residue" evidence="2">
    <location>
        <position position="180"/>
    </location>
</feature>
<name>A0A382PQT2_9ZZZZ</name>